<evidence type="ECO:0000256" key="1">
    <source>
        <dbReference type="SAM" id="MobiDB-lite"/>
    </source>
</evidence>
<dbReference type="SUPFAM" id="SSF141072">
    <property type="entry name" value="CalX-like"/>
    <property type="match status" value="1"/>
</dbReference>
<proteinExistence type="predicted"/>
<organism evidence="3 4">
    <name type="scientific">Lentzea jiangxiensis</name>
    <dbReference type="NCBI Taxonomy" id="641025"/>
    <lineage>
        <taxon>Bacteria</taxon>
        <taxon>Bacillati</taxon>
        <taxon>Actinomycetota</taxon>
        <taxon>Actinomycetes</taxon>
        <taxon>Pseudonocardiales</taxon>
        <taxon>Pseudonocardiaceae</taxon>
        <taxon>Lentzea</taxon>
    </lineage>
</organism>
<keyword evidence="2" id="KW-0732">Signal</keyword>
<evidence type="ECO:0000256" key="2">
    <source>
        <dbReference type="SAM" id="SignalP"/>
    </source>
</evidence>
<dbReference type="EMBL" id="FNIX01000001">
    <property type="protein sequence ID" value="SDN88515.1"/>
    <property type="molecule type" value="Genomic_DNA"/>
</dbReference>
<dbReference type="RefSeq" id="WP_143022496.1">
    <property type="nucleotide sequence ID" value="NZ_FNIX01000001.1"/>
</dbReference>
<dbReference type="SUPFAM" id="SSF53474">
    <property type="entry name" value="alpha/beta-Hydrolases"/>
    <property type="match status" value="1"/>
</dbReference>
<accession>A0A1H0F1N2</accession>
<dbReference type="OrthoDB" id="6646510at2"/>
<feature type="chain" id="PRO_5011707549" description="Secreted protein" evidence="2">
    <location>
        <begin position="25"/>
        <end position="889"/>
    </location>
</feature>
<evidence type="ECO:0000313" key="4">
    <source>
        <dbReference type="Proteomes" id="UP000199691"/>
    </source>
</evidence>
<keyword evidence="4" id="KW-1185">Reference proteome</keyword>
<gene>
    <name evidence="3" type="ORF">SAMN05421507_101603</name>
</gene>
<dbReference type="Proteomes" id="UP000199691">
    <property type="component" value="Unassembled WGS sequence"/>
</dbReference>
<feature type="signal peptide" evidence="2">
    <location>
        <begin position="1"/>
        <end position="24"/>
    </location>
</feature>
<feature type="region of interest" description="Disordered" evidence="1">
    <location>
        <begin position="20"/>
        <end position="40"/>
    </location>
</feature>
<dbReference type="STRING" id="641025.SAMN05421507_101603"/>
<evidence type="ECO:0000313" key="3">
    <source>
        <dbReference type="EMBL" id="SDN88515.1"/>
    </source>
</evidence>
<dbReference type="AlphaFoldDB" id="A0A1H0F1N2"/>
<dbReference type="InterPro" id="IPR029058">
    <property type="entry name" value="AB_hydrolase_fold"/>
</dbReference>
<dbReference type="InterPro" id="IPR038081">
    <property type="entry name" value="CalX-like_sf"/>
</dbReference>
<name>A0A1H0F1N2_9PSEU</name>
<feature type="compositionally biased region" description="Pro residues" evidence="1">
    <location>
        <begin position="20"/>
        <end position="33"/>
    </location>
</feature>
<protein>
    <recommendedName>
        <fullName evidence="5">Secreted protein</fullName>
    </recommendedName>
</protein>
<feature type="region of interest" description="Disordered" evidence="1">
    <location>
        <begin position="102"/>
        <end position="134"/>
    </location>
</feature>
<dbReference type="Gene3D" id="3.40.50.1820">
    <property type="entry name" value="alpha/beta hydrolase"/>
    <property type="match status" value="1"/>
</dbReference>
<reference evidence="4" key="1">
    <citation type="submission" date="2016-10" db="EMBL/GenBank/DDBJ databases">
        <authorList>
            <person name="Varghese N."/>
            <person name="Submissions S."/>
        </authorList>
    </citation>
    <scope>NUCLEOTIDE SEQUENCE [LARGE SCALE GENOMIC DNA]</scope>
    <source>
        <strain evidence="4">CGMCC 4.6609</strain>
    </source>
</reference>
<evidence type="ECO:0008006" key="5">
    <source>
        <dbReference type="Google" id="ProtNLM"/>
    </source>
</evidence>
<sequence length="889" mass="91786">MRRTVALLVPVLLAAVLPAPPASAAPQPPPRPPSTGWTVSGDEIRWTTATPMPVLDAGVEFWEGDRFLGRARESANLRSFTVSAALRDPAALQVRSAGKRLDVVEPSSPSPSAPALPALLPGAAVDPGTPGPYATETGEYALDPVRLPGYAAPIEMEAVVVAPEGAGSDRPLVLFLHGRHFTCYSKTNPDQISLDWPCPGGLTPVPSHRGYLKAQELLASQGYLTVSISANGINAQDASTADAGAQARSSLVRHHLAKWADWSGAGRASAPGAVKALPAADMSKVLLVGHSRGGEGVNRAATDSLTPPPGDTGFDGPVRWNIRGDVLIGPTIFGHNPAPDVPSVTFLPGCDGDVSDLQGQMFLDQTRGLSRGEALHSALYLVGANHNYFNSEWTPGQAEAPAFDDFWPGQQPDPICTPGAPTRLTAQQQQTAGATYIAASAALFLAGDQSVLPLLDGSGVRAPSADPARVLSHALGAGRRPFAVPDASTAATGSARVCQQVSRDAAVTCGTARSPHFVGFRFASVQPERLAVAMKWSAAGQAGVVTPAAPVSLDGSTDLALRLAVPGNAAPATFGVVLNDQSGRKHPLGSVSVAGLPSSERTSSLWAQEVRVPLPSGLGQVTSLELVPESASGEAWLIDAYGWSKGLVPVTPVRVPRVDATLVAVDEGNSGTQTHNMVVTADGDGTRVIRLFHTEAQTPKTQLVTLAPGQNRAEVPLTFTGNTRWSSDVLNTVAVQAISHAVVGSAVGGLLVRNDDPAPRIAATPVAGSVAEGGSLKWKLTLSEAADSAFSVSGVPLAPASGAELSTTDVNADWLLRNSGEAALPSRPLSATRLELYVSIPAGQTSAEVPVPTVTDTSAEGEESVRLRFTGVSPAGVEFEVTGEVTEAA</sequence>